<feature type="domain" description="DJ-1/PfpI" evidence="6">
    <location>
        <begin position="78"/>
        <end position="226"/>
    </location>
</feature>
<gene>
    <name evidence="7" type="ORF">JAAARDRAFT_43393</name>
</gene>
<evidence type="ECO:0000256" key="3">
    <source>
        <dbReference type="ARBA" id="ARBA00023239"/>
    </source>
</evidence>
<dbReference type="FunCoup" id="A0A067QBC0">
    <property type="interactions" value="343"/>
</dbReference>
<dbReference type="AlphaFoldDB" id="A0A067QBC0"/>
<dbReference type="Gene3D" id="3.40.50.880">
    <property type="match status" value="1"/>
</dbReference>
<dbReference type="PANTHER" id="PTHR48094:SF11">
    <property type="entry name" value="GLUTATHIONE-INDEPENDENT GLYOXALASE HSP31-RELATED"/>
    <property type="match status" value="1"/>
</dbReference>
<comment type="catalytic activity">
    <reaction evidence="5">
        <text>methylglyoxal + H2O = (R)-lactate + H(+)</text>
        <dbReference type="Rhea" id="RHEA:27754"/>
        <dbReference type="ChEBI" id="CHEBI:15377"/>
        <dbReference type="ChEBI" id="CHEBI:15378"/>
        <dbReference type="ChEBI" id="CHEBI:16004"/>
        <dbReference type="ChEBI" id="CHEBI:17158"/>
        <dbReference type="EC" id="4.2.1.130"/>
    </reaction>
</comment>
<dbReference type="EC" id="4.2.1.130" evidence="1"/>
<keyword evidence="3" id="KW-0456">Lyase</keyword>
<dbReference type="STRING" id="933084.A0A067QBC0"/>
<dbReference type="PANTHER" id="PTHR48094">
    <property type="entry name" value="PROTEIN/NUCLEIC ACID DEGLYCASE DJ-1-RELATED"/>
    <property type="match status" value="1"/>
</dbReference>
<evidence type="ECO:0000256" key="2">
    <source>
        <dbReference type="ARBA" id="ARBA00023016"/>
    </source>
</evidence>
<sequence>MSPRVLFVYTSCNKTLSGGNTGWFLPEAAHLYYVLTPHCTIDFASPDGPNPPADEYSLWMFKEDADSVKFLQDETVKEKLSTAKKLSDISAKDYDAVLYVGGHGPVLDLATDPVNIKLANDFYRAGKVTSAVCHGQGALVGATDSQGKSIFVGKNLTCFSNAEESAVEKMRGVPSLQEFPFFLEDKIKSLGGKYEKADPWQSKVVVSDNLLTGQNPASSKPLGESILVALKA</sequence>
<dbReference type="InterPro" id="IPR002818">
    <property type="entry name" value="DJ-1/PfpI"/>
</dbReference>
<protein>
    <recommendedName>
        <fullName evidence="1">D-lactate dehydratase</fullName>
        <ecNumber evidence="1">4.2.1.130</ecNumber>
    </recommendedName>
</protein>
<evidence type="ECO:0000256" key="5">
    <source>
        <dbReference type="ARBA" id="ARBA00048082"/>
    </source>
</evidence>
<dbReference type="GO" id="GO:0019172">
    <property type="term" value="F:glyoxalase III activity"/>
    <property type="evidence" value="ECO:0007669"/>
    <property type="project" value="UniProtKB-EC"/>
</dbReference>
<comment type="similarity">
    <text evidence="4">Belongs to the peptidase C56 family. HSP31-like subfamily.</text>
</comment>
<dbReference type="InParanoid" id="A0A067QBC0"/>
<dbReference type="InterPro" id="IPR050325">
    <property type="entry name" value="Prot/Nucl_acid_deglycase"/>
</dbReference>
<dbReference type="GO" id="GO:0005737">
    <property type="term" value="C:cytoplasm"/>
    <property type="evidence" value="ECO:0007669"/>
    <property type="project" value="TreeGrafter"/>
</dbReference>
<dbReference type="GO" id="GO:0019243">
    <property type="term" value="P:methylglyoxal catabolic process to D-lactate via S-lactoyl-glutathione"/>
    <property type="evidence" value="ECO:0007669"/>
    <property type="project" value="TreeGrafter"/>
</dbReference>
<dbReference type="SUPFAM" id="SSF52317">
    <property type="entry name" value="Class I glutamine amidotransferase-like"/>
    <property type="match status" value="1"/>
</dbReference>
<dbReference type="OrthoDB" id="543156at2759"/>
<dbReference type="CDD" id="cd03141">
    <property type="entry name" value="GATase1_Hsp31_like"/>
    <property type="match status" value="1"/>
</dbReference>
<organism evidence="7 8">
    <name type="scientific">Jaapia argillacea MUCL 33604</name>
    <dbReference type="NCBI Taxonomy" id="933084"/>
    <lineage>
        <taxon>Eukaryota</taxon>
        <taxon>Fungi</taxon>
        <taxon>Dikarya</taxon>
        <taxon>Basidiomycota</taxon>
        <taxon>Agaricomycotina</taxon>
        <taxon>Agaricomycetes</taxon>
        <taxon>Agaricomycetidae</taxon>
        <taxon>Jaapiales</taxon>
        <taxon>Jaapiaceae</taxon>
        <taxon>Jaapia</taxon>
    </lineage>
</organism>
<keyword evidence="8" id="KW-1185">Reference proteome</keyword>
<evidence type="ECO:0000256" key="1">
    <source>
        <dbReference type="ARBA" id="ARBA00013134"/>
    </source>
</evidence>
<evidence type="ECO:0000313" key="7">
    <source>
        <dbReference type="EMBL" id="KDQ64279.1"/>
    </source>
</evidence>
<dbReference type="InterPro" id="IPR029062">
    <property type="entry name" value="Class_I_gatase-like"/>
</dbReference>
<name>A0A067QBC0_9AGAM</name>
<proteinExistence type="inferred from homology"/>
<reference evidence="8" key="1">
    <citation type="journal article" date="2014" name="Proc. Natl. Acad. Sci. U.S.A.">
        <title>Extensive sampling of basidiomycete genomes demonstrates inadequacy of the white-rot/brown-rot paradigm for wood decay fungi.</title>
        <authorList>
            <person name="Riley R."/>
            <person name="Salamov A.A."/>
            <person name="Brown D.W."/>
            <person name="Nagy L.G."/>
            <person name="Floudas D."/>
            <person name="Held B.W."/>
            <person name="Levasseur A."/>
            <person name="Lombard V."/>
            <person name="Morin E."/>
            <person name="Otillar R."/>
            <person name="Lindquist E.A."/>
            <person name="Sun H."/>
            <person name="LaButti K.M."/>
            <person name="Schmutz J."/>
            <person name="Jabbour D."/>
            <person name="Luo H."/>
            <person name="Baker S.E."/>
            <person name="Pisabarro A.G."/>
            <person name="Walton J.D."/>
            <person name="Blanchette R.A."/>
            <person name="Henrissat B."/>
            <person name="Martin F."/>
            <person name="Cullen D."/>
            <person name="Hibbett D.S."/>
            <person name="Grigoriev I.V."/>
        </authorList>
    </citation>
    <scope>NUCLEOTIDE SEQUENCE [LARGE SCALE GENOMIC DNA]</scope>
    <source>
        <strain evidence="8">MUCL 33604</strain>
    </source>
</reference>
<keyword evidence="2" id="KW-0346">Stress response</keyword>
<evidence type="ECO:0000313" key="8">
    <source>
        <dbReference type="Proteomes" id="UP000027265"/>
    </source>
</evidence>
<evidence type="ECO:0000256" key="4">
    <source>
        <dbReference type="ARBA" id="ARBA00038493"/>
    </source>
</evidence>
<accession>A0A067QBC0</accession>
<dbReference type="HOGENOM" id="CLU_070319_2_0_1"/>
<dbReference type="EMBL" id="KL197709">
    <property type="protein sequence ID" value="KDQ64279.1"/>
    <property type="molecule type" value="Genomic_DNA"/>
</dbReference>
<dbReference type="Proteomes" id="UP000027265">
    <property type="component" value="Unassembled WGS sequence"/>
</dbReference>
<evidence type="ECO:0000259" key="6">
    <source>
        <dbReference type="Pfam" id="PF01965"/>
    </source>
</evidence>
<dbReference type="Pfam" id="PF01965">
    <property type="entry name" value="DJ-1_PfpI"/>
    <property type="match status" value="1"/>
</dbReference>